<dbReference type="EMBL" id="VMGK01000018">
    <property type="protein sequence ID" value="TSC92630.1"/>
    <property type="molecule type" value="Genomic_DNA"/>
</dbReference>
<gene>
    <name evidence="1" type="ORF">CEN89_560</name>
</gene>
<evidence type="ECO:0000313" key="2">
    <source>
        <dbReference type="Proteomes" id="UP000315689"/>
    </source>
</evidence>
<reference evidence="1 2" key="1">
    <citation type="submission" date="2017-07" db="EMBL/GenBank/DDBJ databases">
        <title>Mechanisms for carbon and nitrogen cycling indicate functional differentiation within the Candidate Phyla Radiation.</title>
        <authorList>
            <person name="Danczak R.E."/>
            <person name="Johnston M.D."/>
            <person name="Kenah C."/>
            <person name="Slattery M."/>
            <person name="Wrighton K.C."/>
            <person name="Wilkins M.J."/>
        </authorList>
    </citation>
    <scope>NUCLEOTIDE SEQUENCE [LARGE SCALE GENOMIC DNA]</scope>
    <source>
        <strain evidence="1">Licking1014_7</strain>
    </source>
</reference>
<proteinExistence type="predicted"/>
<accession>A0A554LID7</accession>
<sequence>MKITLCGSMSCAKKMMAVKERLEKAGHKIFAPENILEYVKGEIEIENKREKIMLDAIRTYYEKIKKSDAILVVNFTKNKIKNYIGGNSLIEMAFAHVLRKKIYLFNPIPRMSYTDEIEAMKPIVVGRSLKKFII</sequence>
<organism evidence="1 2">
    <name type="scientific">Candidatus Berkelbacteria bacterium Licking1014_7</name>
    <dbReference type="NCBI Taxonomy" id="2017147"/>
    <lineage>
        <taxon>Bacteria</taxon>
        <taxon>Candidatus Berkelbacteria</taxon>
    </lineage>
</organism>
<comment type="caution">
    <text evidence="1">The sequence shown here is derived from an EMBL/GenBank/DDBJ whole genome shotgun (WGS) entry which is preliminary data.</text>
</comment>
<protein>
    <submittedName>
        <fullName evidence="1">Maf-like protein</fullName>
    </submittedName>
</protein>
<dbReference type="AlphaFoldDB" id="A0A554LID7"/>
<dbReference type="Proteomes" id="UP000315689">
    <property type="component" value="Unassembled WGS sequence"/>
</dbReference>
<evidence type="ECO:0000313" key="1">
    <source>
        <dbReference type="EMBL" id="TSC92630.1"/>
    </source>
</evidence>
<name>A0A554LID7_9BACT</name>